<name>A0A1G8GI00_9CLOT</name>
<proteinExistence type="predicted"/>
<evidence type="ECO:0000313" key="2">
    <source>
        <dbReference type="Proteomes" id="UP000183255"/>
    </source>
</evidence>
<organism evidence="1 2">
    <name type="scientific">Proteiniclasticum ruminis</name>
    <dbReference type="NCBI Taxonomy" id="398199"/>
    <lineage>
        <taxon>Bacteria</taxon>
        <taxon>Bacillati</taxon>
        <taxon>Bacillota</taxon>
        <taxon>Clostridia</taxon>
        <taxon>Eubacteriales</taxon>
        <taxon>Clostridiaceae</taxon>
        <taxon>Proteiniclasticum</taxon>
    </lineage>
</organism>
<reference evidence="1 2" key="1">
    <citation type="submission" date="2016-10" db="EMBL/GenBank/DDBJ databases">
        <authorList>
            <person name="de Groot N.N."/>
        </authorList>
    </citation>
    <scope>NUCLEOTIDE SEQUENCE [LARGE SCALE GENOMIC DNA]</scope>
    <source>
        <strain evidence="1 2">CGMCC 1.5058</strain>
    </source>
</reference>
<gene>
    <name evidence="1" type="ORF">SAMN05421804_101268</name>
</gene>
<dbReference type="AlphaFoldDB" id="A0A1G8GI00"/>
<accession>A0A1G8GI00</accession>
<sequence>MVRPDYRTLQSLEELLEMKSGYVLDFSNRSFETFVKEITGINIYNDKGYEEYASKANKLRQFICF</sequence>
<evidence type="ECO:0000313" key="1">
    <source>
        <dbReference type="EMBL" id="SDH93897.1"/>
    </source>
</evidence>
<protein>
    <submittedName>
        <fullName evidence="1">Uncharacterized protein</fullName>
    </submittedName>
</protein>
<dbReference type="EMBL" id="FNDZ01000001">
    <property type="protein sequence ID" value="SDH93897.1"/>
    <property type="molecule type" value="Genomic_DNA"/>
</dbReference>
<dbReference type="Proteomes" id="UP000183255">
    <property type="component" value="Unassembled WGS sequence"/>
</dbReference>
<dbReference type="RefSeq" id="WP_031573094.1">
    <property type="nucleotide sequence ID" value="NZ_FNDZ01000001.1"/>
</dbReference>